<keyword evidence="8" id="KW-0234">DNA repair</keyword>
<feature type="region of interest" description="Disordered" evidence="10">
    <location>
        <begin position="482"/>
        <end position="501"/>
    </location>
</feature>
<dbReference type="AlphaFoldDB" id="A0A9P6HIB4"/>
<dbReference type="GO" id="GO:0003697">
    <property type="term" value="F:single-stranded DNA binding"/>
    <property type="evidence" value="ECO:0007669"/>
    <property type="project" value="TreeGrafter"/>
</dbReference>
<dbReference type="EMBL" id="WIUZ02000004">
    <property type="protein sequence ID" value="KAF9787778.1"/>
    <property type="molecule type" value="Genomic_DNA"/>
</dbReference>
<name>A0A9P6HIB4_9AGAM</name>
<dbReference type="PANTHER" id="PTHR10150:SF0">
    <property type="entry name" value="DNA REPAIR ENDONUCLEASE XPF"/>
    <property type="match status" value="1"/>
</dbReference>
<keyword evidence="13" id="KW-1185">Reference proteome</keyword>
<dbReference type="SUPFAM" id="SSF47781">
    <property type="entry name" value="RuvA domain 2-like"/>
    <property type="match status" value="1"/>
</dbReference>
<comment type="subcellular location">
    <subcellularLocation>
        <location evidence="1">Nucleus</location>
    </subcellularLocation>
</comment>
<reference evidence="12" key="1">
    <citation type="journal article" date="2020" name="Nat. Commun.">
        <title>Large-scale genome sequencing of mycorrhizal fungi provides insights into the early evolution of symbiotic traits.</title>
        <authorList>
            <person name="Miyauchi S."/>
            <person name="Kiss E."/>
            <person name="Kuo A."/>
            <person name="Drula E."/>
            <person name="Kohler A."/>
            <person name="Sanchez-Garcia M."/>
            <person name="Morin E."/>
            <person name="Andreopoulos B."/>
            <person name="Barry K.W."/>
            <person name="Bonito G."/>
            <person name="Buee M."/>
            <person name="Carver A."/>
            <person name="Chen C."/>
            <person name="Cichocki N."/>
            <person name="Clum A."/>
            <person name="Culley D."/>
            <person name="Crous P.W."/>
            <person name="Fauchery L."/>
            <person name="Girlanda M."/>
            <person name="Hayes R.D."/>
            <person name="Keri Z."/>
            <person name="LaButti K."/>
            <person name="Lipzen A."/>
            <person name="Lombard V."/>
            <person name="Magnuson J."/>
            <person name="Maillard F."/>
            <person name="Murat C."/>
            <person name="Nolan M."/>
            <person name="Ohm R.A."/>
            <person name="Pangilinan J."/>
            <person name="Pereira M.F."/>
            <person name="Perotto S."/>
            <person name="Peter M."/>
            <person name="Pfister S."/>
            <person name="Riley R."/>
            <person name="Sitrit Y."/>
            <person name="Stielow J.B."/>
            <person name="Szollosi G."/>
            <person name="Zifcakova L."/>
            <person name="Stursova M."/>
            <person name="Spatafora J.W."/>
            <person name="Tedersoo L."/>
            <person name="Vaario L.M."/>
            <person name="Yamada A."/>
            <person name="Yan M."/>
            <person name="Wang P."/>
            <person name="Xu J."/>
            <person name="Bruns T."/>
            <person name="Baldrian P."/>
            <person name="Vilgalys R."/>
            <person name="Dunand C."/>
            <person name="Henrissat B."/>
            <person name="Grigoriev I.V."/>
            <person name="Hibbett D."/>
            <person name="Nagy L.G."/>
            <person name="Martin F.M."/>
        </authorList>
    </citation>
    <scope>NUCLEOTIDE SEQUENCE</scope>
    <source>
        <strain evidence="12">UH-Tt-Lm1</strain>
    </source>
</reference>
<evidence type="ECO:0000256" key="8">
    <source>
        <dbReference type="ARBA" id="ARBA00023204"/>
    </source>
</evidence>
<evidence type="ECO:0000256" key="7">
    <source>
        <dbReference type="ARBA" id="ARBA00023125"/>
    </source>
</evidence>
<dbReference type="Gene3D" id="1.10.150.20">
    <property type="entry name" value="5' to 3' exonuclease, C-terminal subdomain"/>
    <property type="match status" value="1"/>
</dbReference>
<keyword evidence="3" id="KW-0540">Nuclease</keyword>
<reference evidence="12" key="2">
    <citation type="submission" date="2020-11" db="EMBL/GenBank/DDBJ databases">
        <authorList>
            <consortium name="DOE Joint Genome Institute"/>
            <person name="Kuo A."/>
            <person name="Miyauchi S."/>
            <person name="Kiss E."/>
            <person name="Drula E."/>
            <person name="Kohler A."/>
            <person name="Sanchez-Garcia M."/>
            <person name="Andreopoulos B."/>
            <person name="Barry K.W."/>
            <person name="Bonito G."/>
            <person name="Buee M."/>
            <person name="Carver A."/>
            <person name="Chen C."/>
            <person name="Cichocki N."/>
            <person name="Clum A."/>
            <person name="Culley D."/>
            <person name="Crous P.W."/>
            <person name="Fauchery L."/>
            <person name="Girlanda M."/>
            <person name="Hayes R."/>
            <person name="Keri Z."/>
            <person name="Labutti K."/>
            <person name="Lipzen A."/>
            <person name="Lombard V."/>
            <person name="Magnuson J."/>
            <person name="Maillard F."/>
            <person name="Morin E."/>
            <person name="Murat C."/>
            <person name="Nolan M."/>
            <person name="Ohm R."/>
            <person name="Pangilinan J."/>
            <person name="Pereira M."/>
            <person name="Perotto S."/>
            <person name="Peter M."/>
            <person name="Riley R."/>
            <person name="Sitrit Y."/>
            <person name="Stielow B."/>
            <person name="Szollosi G."/>
            <person name="Zifcakova L."/>
            <person name="Stursova M."/>
            <person name="Spatafora J.W."/>
            <person name="Tedersoo L."/>
            <person name="Vaario L.-M."/>
            <person name="Yamada A."/>
            <person name="Yan M."/>
            <person name="Wang P."/>
            <person name="Xu J."/>
            <person name="Bruns T."/>
            <person name="Baldrian P."/>
            <person name="Vilgalys R."/>
            <person name="Henrissat B."/>
            <person name="Grigoriev I.V."/>
            <person name="Hibbett D."/>
            <person name="Nagy L.G."/>
            <person name="Martin F.M."/>
        </authorList>
    </citation>
    <scope>NUCLEOTIDE SEQUENCE</scope>
    <source>
        <strain evidence="12">UH-Tt-Lm1</strain>
    </source>
</reference>
<evidence type="ECO:0000256" key="1">
    <source>
        <dbReference type="ARBA" id="ARBA00004123"/>
    </source>
</evidence>
<evidence type="ECO:0000256" key="9">
    <source>
        <dbReference type="ARBA" id="ARBA00023242"/>
    </source>
</evidence>
<comment type="similarity">
    <text evidence="2">Belongs to the XPF family.</text>
</comment>
<keyword evidence="5" id="KW-0227">DNA damage</keyword>
<protein>
    <recommendedName>
        <fullName evidence="11">ERCC4 domain-containing protein</fullName>
    </recommendedName>
</protein>
<evidence type="ECO:0000256" key="4">
    <source>
        <dbReference type="ARBA" id="ARBA00022759"/>
    </source>
</evidence>
<proteinExistence type="inferred from homology"/>
<keyword evidence="7" id="KW-0238">DNA-binding</keyword>
<dbReference type="SUPFAM" id="SSF52980">
    <property type="entry name" value="Restriction endonuclease-like"/>
    <property type="match status" value="1"/>
</dbReference>
<dbReference type="SMART" id="SM00891">
    <property type="entry name" value="ERCC4"/>
    <property type="match status" value="1"/>
</dbReference>
<dbReference type="GO" id="GO:1901255">
    <property type="term" value="P:nucleotide-excision repair involved in interstrand cross-link repair"/>
    <property type="evidence" value="ECO:0007669"/>
    <property type="project" value="TreeGrafter"/>
</dbReference>
<feature type="domain" description="ERCC4" evidence="11">
    <location>
        <begin position="733"/>
        <end position="813"/>
    </location>
</feature>
<dbReference type="InterPro" id="IPR006166">
    <property type="entry name" value="ERCC4_domain"/>
</dbReference>
<organism evidence="12 13">
    <name type="scientific">Thelephora terrestris</name>
    <dbReference type="NCBI Taxonomy" id="56493"/>
    <lineage>
        <taxon>Eukaryota</taxon>
        <taxon>Fungi</taxon>
        <taxon>Dikarya</taxon>
        <taxon>Basidiomycota</taxon>
        <taxon>Agaricomycotina</taxon>
        <taxon>Agaricomycetes</taxon>
        <taxon>Thelephorales</taxon>
        <taxon>Thelephoraceae</taxon>
        <taxon>Thelephora</taxon>
    </lineage>
</organism>
<dbReference type="GO" id="GO:0000724">
    <property type="term" value="P:double-strand break repair via homologous recombination"/>
    <property type="evidence" value="ECO:0007669"/>
    <property type="project" value="TreeGrafter"/>
</dbReference>
<keyword evidence="9" id="KW-0539">Nucleus</keyword>
<sequence>MSTLLPFHVSITDKLCDPANNDLLLLAHGLGLRRIVCKLLQIYHSSQSLVCLVNASPEEENGIGEELNLLGCRSPGFTILGFEIDKKARQELYRRGGIFSVTSQILIVDMLQSTLPTELITGIMILHAERVSALSQEAFIVRLLRERNEAAFVKAFSDQPEHVTSGLAPLRNVVRELKIHHVHIYPRFHDEVKQTLEKKRIDIIQLLQGLTESMREIHGAIIQCINLTMSELKRSHTNLDLDDLNVDNAYFRSFDAIVRRQLDPVWHKVGPRTKQLVADLAALRRLLTYLLTYDAVAFLGYLDTIQAANSVTTAKGAANHQSPWLLTDQAGIIFREGKRRCYSLTSSKEPLNTQTDEDEEAWEALDEIQGIVGGRIARESNRQPVWPKGLEPTLEEQPKWARLVDILNEIEEEIRSLQISGSWTHTPGTNTVLVMTASSQSAATISEYLSTCDRSLQPGERGRAMMERKLRSYLSWRAKLEEVQGSNKQSNRPHTNKDARGTTAVSAALMKKDQEKAKRAANRRRIRGGGPDASGSTRTGAPSEAAVEEDVVNEVTSIAEFLATQIVADDEELLVTGENPATIPDVEFIGLLSRDQDFDTKYGLVQPEETVIVRAYSDDSDDMMLMELRPRFVVMFDPSLEFLRRMEVYRGSNPGLPLRIYFLMYEECSEEHKYLLGLRREKNAFTRLIEEHARMPVYLGDTRTEPTSSDLVIKTISTRFAGGRKEISQVPPRVIVDMREFRSSLPSILHASGLQLIPATLTVADYVLTPDICVERKSIPDLVSSFNSGRLYTQCELMSVHYKHPLLLIEFEEHKSFSLEVHVTEARSYAKGKGKFPSKTPTNASEYTPTLQEKITMLTLAFPRLRIIWSSSPHATAEIFNDLKSNNPEPDPGRAVLLGAEDNPEVDGGANAVAEELLRSLPEITDKNIKHVMSKVSSVKAFCQLELSQVQEIIGVGPGKLCYEFMHHGDRREPGSTR</sequence>
<dbReference type="GO" id="GO:0000110">
    <property type="term" value="C:nucleotide-excision repair factor 1 complex"/>
    <property type="evidence" value="ECO:0007669"/>
    <property type="project" value="TreeGrafter"/>
</dbReference>
<evidence type="ECO:0000256" key="10">
    <source>
        <dbReference type="SAM" id="MobiDB-lite"/>
    </source>
</evidence>
<dbReference type="CDD" id="cd20078">
    <property type="entry name" value="XPF_nuclease_XPF_euk"/>
    <property type="match status" value="1"/>
</dbReference>
<dbReference type="GO" id="GO:0000712">
    <property type="term" value="P:resolution of meiotic recombination intermediates"/>
    <property type="evidence" value="ECO:0007669"/>
    <property type="project" value="TreeGrafter"/>
</dbReference>
<evidence type="ECO:0000256" key="3">
    <source>
        <dbReference type="ARBA" id="ARBA00022722"/>
    </source>
</evidence>
<dbReference type="InterPro" id="IPR047520">
    <property type="entry name" value="XPF_nuclease"/>
</dbReference>
<dbReference type="Gene3D" id="3.40.50.10130">
    <property type="match status" value="1"/>
</dbReference>
<dbReference type="GO" id="GO:0003684">
    <property type="term" value="F:damaged DNA binding"/>
    <property type="evidence" value="ECO:0007669"/>
    <property type="project" value="TreeGrafter"/>
</dbReference>
<evidence type="ECO:0000256" key="6">
    <source>
        <dbReference type="ARBA" id="ARBA00022801"/>
    </source>
</evidence>
<dbReference type="InterPro" id="IPR011335">
    <property type="entry name" value="Restrct_endonuc-II-like"/>
</dbReference>
<evidence type="ECO:0000259" key="11">
    <source>
        <dbReference type="SMART" id="SM00891"/>
    </source>
</evidence>
<feature type="compositionally biased region" description="Polar residues" evidence="10">
    <location>
        <begin position="484"/>
        <end position="493"/>
    </location>
</feature>
<comment type="caution">
    <text evidence="12">The sequence shown here is derived from an EMBL/GenBank/DDBJ whole genome shotgun (WGS) entry which is preliminary data.</text>
</comment>
<dbReference type="Proteomes" id="UP000736335">
    <property type="component" value="Unassembled WGS sequence"/>
</dbReference>
<keyword evidence="6" id="KW-0378">Hydrolase</keyword>
<accession>A0A9P6HIB4</accession>
<dbReference type="FunFam" id="3.40.50.10130:FF:000002">
    <property type="entry name" value="DNA repair endonuclease XPF"/>
    <property type="match status" value="1"/>
</dbReference>
<dbReference type="InterPro" id="IPR010994">
    <property type="entry name" value="RuvA_2-like"/>
</dbReference>
<evidence type="ECO:0000256" key="2">
    <source>
        <dbReference type="ARBA" id="ARBA00010015"/>
    </source>
</evidence>
<evidence type="ECO:0000313" key="12">
    <source>
        <dbReference type="EMBL" id="KAF9787778.1"/>
    </source>
</evidence>
<dbReference type="GO" id="GO:0000014">
    <property type="term" value="F:single-stranded DNA endodeoxyribonuclease activity"/>
    <property type="evidence" value="ECO:0007669"/>
    <property type="project" value="TreeGrafter"/>
</dbReference>
<dbReference type="OrthoDB" id="361020at2759"/>
<evidence type="ECO:0000256" key="5">
    <source>
        <dbReference type="ARBA" id="ARBA00022763"/>
    </source>
</evidence>
<dbReference type="Pfam" id="PF02732">
    <property type="entry name" value="ERCC4"/>
    <property type="match status" value="1"/>
</dbReference>
<feature type="region of interest" description="Disordered" evidence="10">
    <location>
        <begin position="509"/>
        <end position="548"/>
    </location>
</feature>
<evidence type="ECO:0000313" key="13">
    <source>
        <dbReference type="Proteomes" id="UP000736335"/>
    </source>
</evidence>
<dbReference type="PANTHER" id="PTHR10150">
    <property type="entry name" value="DNA REPAIR ENDONUCLEASE XPF"/>
    <property type="match status" value="1"/>
</dbReference>
<keyword evidence="4" id="KW-0255">Endonuclease</keyword>
<gene>
    <name evidence="12" type="ORF">BJ322DRAFT_1002223</name>
</gene>